<dbReference type="EMBL" id="VUKA01000007">
    <property type="protein sequence ID" value="KAA2212505.1"/>
    <property type="molecule type" value="Genomic_DNA"/>
</dbReference>
<evidence type="ECO:0000256" key="2">
    <source>
        <dbReference type="ARBA" id="ARBA00005695"/>
    </source>
</evidence>
<feature type="signal peptide" evidence="4">
    <location>
        <begin position="1"/>
        <end position="23"/>
    </location>
</feature>
<evidence type="ECO:0000256" key="3">
    <source>
        <dbReference type="ARBA" id="ARBA00022729"/>
    </source>
</evidence>
<keyword evidence="3 4" id="KW-0732">Signal</keyword>
<dbReference type="InterPro" id="IPR039424">
    <property type="entry name" value="SBP_5"/>
</dbReference>
<dbReference type="Gene3D" id="3.10.105.10">
    <property type="entry name" value="Dipeptide-binding Protein, Domain 3"/>
    <property type="match status" value="1"/>
</dbReference>
<feature type="domain" description="Solute-binding protein family 5" evidence="5">
    <location>
        <begin position="74"/>
        <end position="439"/>
    </location>
</feature>
<dbReference type="AlphaFoldDB" id="A0A5B2TEP6"/>
<dbReference type="Pfam" id="PF00496">
    <property type="entry name" value="SBP_bac_5"/>
    <property type="match status" value="1"/>
</dbReference>
<protein>
    <submittedName>
        <fullName evidence="6">ABC transporter substrate-binding protein</fullName>
    </submittedName>
</protein>
<dbReference type="InterPro" id="IPR000914">
    <property type="entry name" value="SBP_5_dom"/>
</dbReference>
<organism evidence="6 7">
    <name type="scientific">Teichococcus oryzae</name>
    <dbReference type="NCBI Taxonomy" id="1608942"/>
    <lineage>
        <taxon>Bacteria</taxon>
        <taxon>Pseudomonadati</taxon>
        <taxon>Pseudomonadota</taxon>
        <taxon>Alphaproteobacteria</taxon>
        <taxon>Acetobacterales</taxon>
        <taxon>Roseomonadaceae</taxon>
        <taxon>Roseomonas</taxon>
    </lineage>
</organism>
<dbReference type="Proteomes" id="UP000322110">
    <property type="component" value="Unassembled WGS sequence"/>
</dbReference>
<dbReference type="OrthoDB" id="7233744at2"/>
<dbReference type="RefSeq" id="WP_149812912.1">
    <property type="nucleotide sequence ID" value="NZ_VUKA01000007.1"/>
</dbReference>
<evidence type="ECO:0000259" key="5">
    <source>
        <dbReference type="Pfam" id="PF00496"/>
    </source>
</evidence>
<dbReference type="GO" id="GO:0030288">
    <property type="term" value="C:outer membrane-bounded periplasmic space"/>
    <property type="evidence" value="ECO:0007669"/>
    <property type="project" value="UniProtKB-ARBA"/>
</dbReference>
<comment type="caution">
    <text evidence="6">The sequence shown here is derived from an EMBL/GenBank/DDBJ whole genome shotgun (WGS) entry which is preliminary data.</text>
</comment>
<dbReference type="PANTHER" id="PTHR30290">
    <property type="entry name" value="PERIPLASMIC BINDING COMPONENT OF ABC TRANSPORTER"/>
    <property type="match status" value="1"/>
</dbReference>
<name>A0A5B2TEP6_9PROT</name>
<dbReference type="GO" id="GO:0015833">
    <property type="term" value="P:peptide transport"/>
    <property type="evidence" value="ECO:0007669"/>
    <property type="project" value="TreeGrafter"/>
</dbReference>
<dbReference type="GO" id="GO:1904680">
    <property type="term" value="F:peptide transmembrane transporter activity"/>
    <property type="evidence" value="ECO:0007669"/>
    <property type="project" value="TreeGrafter"/>
</dbReference>
<evidence type="ECO:0000256" key="1">
    <source>
        <dbReference type="ARBA" id="ARBA00004418"/>
    </source>
</evidence>
<dbReference type="CDD" id="cd08502">
    <property type="entry name" value="PBP2_NikA_DppA_OppA_like_16"/>
    <property type="match status" value="1"/>
</dbReference>
<dbReference type="PIRSF" id="PIRSF002741">
    <property type="entry name" value="MppA"/>
    <property type="match status" value="1"/>
</dbReference>
<dbReference type="SUPFAM" id="SSF53850">
    <property type="entry name" value="Periplasmic binding protein-like II"/>
    <property type="match status" value="1"/>
</dbReference>
<dbReference type="PANTHER" id="PTHR30290:SF38">
    <property type="entry name" value="D,D-DIPEPTIDE-BINDING PERIPLASMIC PROTEIN DDPA-RELATED"/>
    <property type="match status" value="1"/>
</dbReference>
<keyword evidence="7" id="KW-1185">Reference proteome</keyword>
<sequence length="530" mass="58868">MKRRDAFTLSAAMGMAAALPRFAIGQPASSRVLRFVPQSNLGSLDPIWTTANVTRNHAFMIYDTLYGLDEQFRPQPQMAEGHTVEDDGKLWTITLRSGLKFHDGEPVRALDCVASIDRWMKRSPSGQALAAALEEMTAADDRRIRFRLKRPFPRLVQSLAAATNPIAFIMPERVARTDPFKQITENIGSGPFRFKADEYNSGSRVVYERNPDYSPTPVAAKGLTAGPKQVFFDRVEWNIISDAATSAAALQSGEIDWFEQPPPEIQMLFARDRNISVTGMDPLPMPALMRLNHLHPPFNNKKLRQALLPAINQGDFMASVVGDNPDHFVTNVGVFTPGTPLASQAGLEPLMGERSIDRAKALMKEAGYTDQPMRLIGPTDILAPAAITQVGADLCRRLGFNMDLVITDWGTVVQRRASREPLEKGGWSAFLTSFSSFDWVDPAAHAALRANGAGAWPGWPEVPRIEELRMQWFDAPDLASQKAIAEQIQRVAIEEVLFIPVGAYRSITALRSNLRDRVPGFAIFWNMRRV</sequence>
<evidence type="ECO:0000256" key="4">
    <source>
        <dbReference type="SAM" id="SignalP"/>
    </source>
</evidence>
<dbReference type="InterPro" id="IPR030678">
    <property type="entry name" value="Peptide/Ni-bd"/>
</dbReference>
<evidence type="ECO:0000313" key="7">
    <source>
        <dbReference type="Proteomes" id="UP000322110"/>
    </source>
</evidence>
<evidence type="ECO:0000313" key="6">
    <source>
        <dbReference type="EMBL" id="KAA2212505.1"/>
    </source>
</evidence>
<reference evidence="6 7" key="1">
    <citation type="journal article" date="2015" name="Int. J. Syst. Evol. Microbiol.">
        <title>Roseomonas oryzae sp. nov., isolated from paddy rhizosphere soil.</title>
        <authorList>
            <person name="Ramaprasad E.V."/>
            <person name="Sasikala Ch."/>
            <person name="Ramana Ch.V."/>
        </authorList>
    </citation>
    <scope>NUCLEOTIDE SEQUENCE [LARGE SCALE GENOMIC DNA]</scope>
    <source>
        <strain evidence="6 7">KCTC 42542</strain>
    </source>
</reference>
<gene>
    <name evidence="6" type="ORF">F0Q34_14355</name>
</gene>
<feature type="chain" id="PRO_5022918691" evidence="4">
    <location>
        <begin position="24"/>
        <end position="530"/>
    </location>
</feature>
<dbReference type="Gene3D" id="3.40.190.10">
    <property type="entry name" value="Periplasmic binding protein-like II"/>
    <property type="match status" value="1"/>
</dbReference>
<comment type="subcellular location">
    <subcellularLocation>
        <location evidence="1">Periplasm</location>
    </subcellularLocation>
</comment>
<comment type="similarity">
    <text evidence="2">Belongs to the bacterial solute-binding protein 5 family.</text>
</comment>
<proteinExistence type="inferred from homology"/>
<accession>A0A5B2TEP6</accession>
<dbReference type="GO" id="GO:0043190">
    <property type="term" value="C:ATP-binding cassette (ABC) transporter complex"/>
    <property type="evidence" value="ECO:0007669"/>
    <property type="project" value="InterPro"/>
</dbReference>